<dbReference type="Proteomes" id="UP000003163">
    <property type="component" value="Unassembled WGS sequence"/>
</dbReference>
<dbReference type="AlphaFoldDB" id="J9D479"/>
<protein>
    <submittedName>
        <fullName evidence="1">Uncharacterized protein</fullName>
    </submittedName>
</protein>
<comment type="caution">
    <text evidence="1">The sequence shown here is derived from an EMBL/GenBank/DDBJ whole genome shotgun (WGS) entry which is preliminary data.</text>
</comment>
<keyword evidence="2" id="KW-1185">Reference proteome</keyword>
<proteinExistence type="predicted"/>
<evidence type="ECO:0000313" key="1">
    <source>
        <dbReference type="EMBL" id="EJW02359.1"/>
    </source>
</evidence>
<dbReference type="VEuPathDB" id="MicrosporidiaDB:EDEG_03218"/>
<sequence length="111" mass="13687">MAVIMTEMCEFYTSRTANLEYLAYITALDEEVEFYKIEFEKGLHIRSQHRNIIRKYQYFTFDEAQRKVVMPWYQRLYYHITCCFKESWRFSVEWTDYCLNAILAIPVKRSY</sequence>
<dbReference type="HOGENOM" id="CLU_2158332_0_0_1"/>
<dbReference type="EMBL" id="AFBI03000076">
    <property type="protein sequence ID" value="EJW02359.1"/>
    <property type="molecule type" value="Genomic_DNA"/>
</dbReference>
<organism evidence="1 2">
    <name type="scientific">Edhazardia aedis (strain USNM 41457)</name>
    <name type="common">Microsporidian parasite</name>
    <dbReference type="NCBI Taxonomy" id="1003232"/>
    <lineage>
        <taxon>Eukaryota</taxon>
        <taxon>Fungi</taxon>
        <taxon>Fungi incertae sedis</taxon>
        <taxon>Microsporidia</taxon>
        <taxon>Edhazardia</taxon>
    </lineage>
</organism>
<reference evidence="2" key="2">
    <citation type="submission" date="2015-07" db="EMBL/GenBank/DDBJ databases">
        <title>Contrasting host-pathogen interactions and genome evolution in two generalist and specialist microsporidian pathogens of mosquitoes.</title>
        <authorList>
            <consortium name="The Broad Institute Genomics Platform"/>
            <consortium name="The Broad Institute Genome Sequencing Center for Infectious Disease"/>
            <person name="Cuomo C.A."/>
            <person name="Sanscrainte N.D."/>
            <person name="Goldberg J.M."/>
            <person name="Heiman D."/>
            <person name="Young S."/>
            <person name="Zeng Q."/>
            <person name="Becnel J.J."/>
            <person name="Birren B.W."/>
        </authorList>
    </citation>
    <scope>NUCLEOTIDE SEQUENCE [LARGE SCALE GENOMIC DNA]</scope>
    <source>
        <strain evidence="2">USNM 41457</strain>
    </source>
</reference>
<gene>
    <name evidence="1" type="ORF">EDEG_03218</name>
</gene>
<name>J9D479_EDHAE</name>
<accession>J9D479</accession>
<dbReference type="InParanoid" id="J9D479"/>
<evidence type="ECO:0000313" key="2">
    <source>
        <dbReference type="Proteomes" id="UP000003163"/>
    </source>
</evidence>
<reference evidence="1 2" key="1">
    <citation type="submission" date="2011-08" db="EMBL/GenBank/DDBJ databases">
        <authorList>
            <person name="Liu Z.J."/>
            <person name="Shi F.L."/>
            <person name="Lu J.Q."/>
            <person name="Li M."/>
            <person name="Wang Z.L."/>
        </authorList>
    </citation>
    <scope>NUCLEOTIDE SEQUENCE [LARGE SCALE GENOMIC DNA]</scope>
    <source>
        <strain evidence="1 2">USNM 41457</strain>
    </source>
</reference>